<feature type="region of interest" description="Disordered" evidence="7">
    <location>
        <begin position="1"/>
        <end position="26"/>
    </location>
</feature>
<keyword evidence="2" id="KW-0808">Transferase</keyword>
<feature type="compositionally biased region" description="Polar residues" evidence="7">
    <location>
        <begin position="1207"/>
        <end position="1229"/>
    </location>
</feature>
<dbReference type="Proteomes" id="UP000774326">
    <property type="component" value="Unassembled WGS sequence"/>
</dbReference>
<evidence type="ECO:0000256" key="5">
    <source>
        <dbReference type="ARBA" id="ARBA00022840"/>
    </source>
</evidence>
<evidence type="ECO:0000256" key="6">
    <source>
        <dbReference type="PROSITE-ProRule" id="PRU10141"/>
    </source>
</evidence>
<dbReference type="Pfam" id="PF00069">
    <property type="entry name" value="Pkinase"/>
    <property type="match status" value="1"/>
</dbReference>
<accession>A0A9P8Q9Z9</accession>
<feature type="compositionally biased region" description="Polar residues" evidence="7">
    <location>
        <begin position="297"/>
        <end position="320"/>
    </location>
</feature>
<reference evidence="9" key="1">
    <citation type="journal article" date="2021" name="Open Biol.">
        <title>Shared evolutionary footprints suggest mitochondrial oxidative damage underlies multiple complex I losses in fungi.</title>
        <authorList>
            <person name="Schikora-Tamarit M.A."/>
            <person name="Marcet-Houben M."/>
            <person name="Nosek J."/>
            <person name="Gabaldon T."/>
        </authorList>
    </citation>
    <scope>NUCLEOTIDE SEQUENCE</scope>
    <source>
        <strain evidence="9">CBS2887</strain>
    </source>
</reference>
<dbReference type="PANTHER" id="PTHR43895:SF152">
    <property type="entry name" value="SERINE_THREONINE-PROTEIN KINASE TOS3"/>
    <property type="match status" value="1"/>
</dbReference>
<evidence type="ECO:0000256" key="4">
    <source>
        <dbReference type="ARBA" id="ARBA00022777"/>
    </source>
</evidence>
<organism evidence="9 10">
    <name type="scientific">Wickerhamomyces pijperi</name>
    <name type="common">Yeast</name>
    <name type="synonym">Pichia pijperi</name>
    <dbReference type="NCBI Taxonomy" id="599730"/>
    <lineage>
        <taxon>Eukaryota</taxon>
        <taxon>Fungi</taxon>
        <taxon>Dikarya</taxon>
        <taxon>Ascomycota</taxon>
        <taxon>Saccharomycotina</taxon>
        <taxon>Saccharomycetes</taxon>
        <taxon>Phaffomycetales</taxon>
        <taxon>Wickerhamomycetaceae</taxon>
        <taxon>Wickerhamomyces</taxon>
    </lineage>
</organism>
<dbReference type="GO" id="GO:0005524">
    <property type="term" value="F:ATP binding"/>
    <property type="evidence" value="ECO:0007669"/>
    <property type="project" value="UniProtKB-UniRule"/>
</dbReference>
<feature type="compositionally biased region" description="Low complexity" evidence="7">
    <location>
        <begin position="268"/>
        <end position="281"/>
    </location>
</feature>
<feature type="compositionally biased region" description="Polar residues" evidence="7">
    <location>
        <begin position="956"/>
        <end position="988"/>
    </location>
</feature>
<feature type="region of interest" description="Disordered" evidence="7">
    <location>
        <begin position="930"/>
        <end position="990"/>
    </location>
</feature>
<dbReference type="CDD" id="cd14008">
    <property type="entry name" value="STKc_LKB1_CaMKK"/>
    <property type="match status" value="1"/>
</dbReference>
<dbReference type="GO" id="GO:0004674">
    <property type="term" value="F:protein serine/threonine kinase activity"/>
    <property type="evidence" value="ECO:0007669"/>
    <property type="project" value="UniProtKB-KW"/>
</dbReference>
<keyword evidence="4" id="KW-0418">Kinase</keyword>
<feature type="region of interest" description="Disordered" evidence="7">
    <location>
        <begin position="1018"/>
        <end position="1060"/>
    </location>
</feature>
<keyword evidence="5 6" id="KW-0067">ATP-binding</keyword>
<sequence length="1411" mass="153068">MSQTPLSETPVVNRNSDPTTLTSNNQEIHPCVPIIITSPAEETLASNVSAKSMGRVPTITTSTAAGTAAAAAAAANKAEIPTEGRLSIPRDPTVANSRPSAARTPSFLSDRDGRLSHLYIDSPPSTSNSTTHLTPPMPASAGSSMAMALKQHSNHSHSIHSYNGMVSSPYSSTDSLASLVERQHLGKINHPHHQWQLFGNETASSVTDEDSIISTTNGSKKEKARVPGVKKRHSILFETLQRATNYSFTGSTPAIKSPLKNSAMSRDSSISTVNSTSTTNTDLPSQEDTRRLHPSHHASNNSTTLNFSQHIHSTPSVKSTTKVNLEYDPLTRKQILNSYEIIKELGRGEHGKVKLAKDLESEELVAIKIVDRKGPRGSRKLPRLSGRPQGPGQNSTAKIGLNEGELKIRKEIAIMKKLSHPNIVQLREVLDDPTSRKIYLVLEYLSHGEIQWRSAPGCPIMTLSQSISVFRDVVLGLEYLHYQGIIHRDIKPANLLTGRDGVVKISDFGVSYISTGISCEELGLEHCDSGVNNTGYLELELAKSAGTPAFFAPELCQPMFDDVQSPANAGAMKVSYKIDIWALGVTLYCFIFGNMPFWGNNEFELFKRINEEPLSFPGSYPLVKPCDESNDSDGCSEEEWNEEDKFEVRNLLFKLLTKDPSHRITIPEIKRHPLVLKGLSVRQAGEFMNEQRCCYGEECKIDVTRNEMAEAVKEVETEQSGIGGRLKQRWDSALRFAGLKKVGKKSDSNEQEDESFDTSASGSSTDLNHSIIYTTSGNQHQFPSTSSSTTHIRSRSQDMDSNSSGSVIQTTKATVEGDLFLNKSSHALQSLNHLVLGDLKRNTDRSIDNMLLPNSQSIGIDSKLNDISTLSLESTESSATTSSSSGINGTSSADGTIRSKSNLVSLPINASFASLDSVYLDNYAPAYYSSSSSQNPIGLEQENQDNSETAEERKTQSLPVTPIPSESASIKPEQSYSESTTSSANQFNPYGDEFLIRPRANESTISIPAQFMVQPSTGRGGIYGTSGRVPANAPTRPTGGTSSATSKNGSAGKPDSNDIDTVKKAIHKGDKPKYSFFENSSDDSEATDSEDEYERFGGNHSHQLGSNGSGFSTGATGGTGSRHGMFGRPALGTRPSFGINGVEIEFANSSDEDELCEDDDALEICDVILDDDDDDDQEGFSIGGAKKLINNGSSSGGSDSVTRTSSAGQGTSLVDVNQQQDSPKVTATPINVLPMPANPPTLVSTSQDEAQSGSESDESCSDSEDSNLFLTFNRSRQSFRPRTNTISVNPTLIKPSPIQPQHATILQHEARFSPFKPAQPSPLSFTPSTSPYVNHYFKVSRDANSPVLKQVEQPDDGTSETIDSQIEESYKDPEHTKRESRSNSITVGILNHIHELDHDVVGHNEDTQVQN</sequence>
<evidence type="ECO:0000313" key="10">
    <source>
        <dbReference type="Proteomes" id="UP000774326"/>
    </source>
</evidence>
<feature type="region of interest" description="Disordered" evidence="7">
    <location>
        <begin position="876"/>
        <end position="896"/>
    </location>
</feature>
<dbReference type="InterPro" id="IPR008271">
    <property type="entry name" value="Ser/Thr_kinase_AS"/>
</dbReference>
<feature type="region of interest" description="Disordered" evidence="7">
    <location>
        <begin position="122"/>
        <end position="145"/>
    </location>
</feature>
<feature type="region of interest" description="Disordered" evidence="7">
    <location>
        <begin position="1072"/>
        <end position="1126"/>
    </location>
</feature>
<evidence type="ECO:0000256" key="3">
    <source>
        <dbReference type="ARBA" id="ARBA00022741"/>
    </source>
</evidence>
<dbReference type="Gene3D" id="1.10.510.10">
    <property type="entry name" value="Transferase(Phosphotransferase) domain 1"/>
    <property type="match status" value="1"/>
</dbReference>
<feature type="compositionally biased region" description="Basic and acidic residues" evidence="7">
    <location>
        <begin position="1368"/>
        <end position="1381"/>
    </location>
</feature>
<dbReference type="InterPro" id="IPR000719">
    <property type="entry name" value="Prot_kinase_dom"/>
</dbReference>
<dbReference type="Gene3D" id="3.30.200.20">
    <property type="entry name" value="Phosphorylase Kinase, domain 1"/>
    <property type="match status" value="1"/>
</dbReference>
<keyword evidence="1" id="KW-0723">Serine/threonine-protein kinase</keyword>
<feature type="compositionally biased region" description="Polar residues" evidence="7">
    <location>
        <begin position="1241"/>
        <end position="1251"/>
    </location>
</feature>
<feature type="compositionally biased region" description="Polar residues" evidence="7">
    <location>
        <begin position="248"/>
        <end position="267"/>
    </location>
</feature>
<feature type="region of interest" description="Disordered" evidence="7">
    <location>
        <begin position="741"/>
        <end position="807"/>
    </location>
</feature>
<feature type="region of interest" description="Disordered" evidence="7">
    <location>
        <begin position="1175"/>
        <end position="1265"/>
    </location>
</feature>
<feature type="compositionally biased region" description="Polar residues" evidence="7">
    <location>
        <begin position="123"/>
        <end position="133"/>
    </location>
</feature>
<dbReference type="InterPro" id="IPR011009">
    <property type="entry name" value="Kinase-like_dom_sf"/>
</dbReference>
<evidence type="ECO:0000259" key="8">
    <source>
        <dbReference type="PROSITE" id="PS50011"/>
    </source>
</evidence>
<feature type="region of interest" description="Disordered" evidence="7">
    <location>
        <begin position="248"/>
        <end position="320"/>
    </location>
</feature>
<feature type="compositionally biased region" description="Polar residues" evidence="7">
    <location>
        <begin position="1038"/>
        <end position="1049"/>
    </location>
</feature>
<feature type="region of interest" description="Disordered" evidence="7">
    <location>
        <begin position="376"/>
        <end position="398"/>
    </location>
</feature>
<gene>
    <name evidence="9" type="ORF">WICPIJ_002352</name>
</gene>
<dbReference type="PANTHER" id="PTHR43895">
    <property type="entry name" value="CALCIUM/CALMODULIN-DEPENDENT PROTEIN KINASE KINASE-RELATED"/>
    <property type="match status" value="1"/>
</dbReference>
<feature type="compositionally biased region" description="Acidic residues" evidence="7">
    <location>
        <begin position="1080"/>
        <end position="1093"/>
    </location>
</feature>
<keyword evidence="3 6" id="KW-0547">Nucleotide-binding</keyword>
<feature type="domain" description="Protein kinase" evidence="8">
    <location>
        <begin position="339"/>
        <end position="675"/>
    </location>
</feature>
<feature type="compositionally biased region" description="Acidic residues" evidence="7">
    <location>
        <begin position="1255"/>
        <end position="1265"/>
    </location>
</feature>
<feature type="compositionally biased region" description="Polar residues" evidence="7">
    <location>
        <begin position="757"/>
        <end position="783"/>
    </location>
</feature>
<evidence type="ECO:0000256" key="7">
    <source>
        <dbReference type="SAM" id="MobiDB-lite"/>
    </source>
</evidence>
<feature type="binding site" evidence="6">
    <location>
        <position position="368"/>
    </location>
    <ligand>
        <name>ATP</name>
        <dbReference type="ChEBI" id="CHEBI:30616"/>
    </ligand>
</feature>
<proteinExistence type="predicted"/>
<feature type="region of interest" description="Disordered" evidence="7">
    <location>
        <begin position="1344"/>
        <end position="1381"/>
    </location>
</feature>
<evidence type="ECO:0000256" key="2">
    <source>
        <dbReference type="ARBA" id="ARBA00022679"/>
    </source>
</evidence>
<protein>
    <recommendedName>
        <fullName evidence="8">Protein kinase domain-containing protein</fullName>
    </recommendedName>
</protein>
<dbReference type="PROSITE" id="PS00107">
    <property type="entry name" value="PROTEIN_KINASE_ATP"/>
    <property type="match status" value="1"/>
</dbReference>
<dbReference type="SUPFAM" id="SSF56112">
    <property type="entry name" value="Protein kinase-like (PK-like)"/>
    <property type="match status" value="1"/>
</dbReference>
<feature type="compositionally biased region" description="Low complexity" evidence="7">
    <location>
        <begin position="1105"/>
        <end position="1114"/>
    </location>
</feature>
<evidence type="ECO:0000313" key="9">
    <source>
        <dbReference type="EMBL" id="KAH3686666.1"/>
    </source>
</evidence>
<feature type="region of interest" description="Disordered" evidence="7">
    <location>
        <begin position="78"/>
        <end position="109"/>
    </location>
</feature>
<feature type="compositionally biased region" description="Low complexity" evidence="7">
    <location>
        <begin position="1192"/>
        <end position="1206"/>
    </location>
</feature>
<dbReference type="EMBL" id="JAEUBG010001266">
    <property type="protein sequence ID" value="KAH3686666.1"/>
    <property type="molecule type" value="Genomic_DNA"/>
</dbReference>
<dbReference type="OrthoDB" id="68483at2759"/>
<comment type="caution">
    <text evidence="9">The sequence shown here is derived from an EMBL/GenBank/DDBJ whole genome shotgun (WGS) entry which is preliminary data.</text>
</comment>
<dbReference type="GO" id="GO:0007165">
    <property type="term" value="P:signal transduction"/>
    <property type="evidence" value="ECO:0007669"/>
    <property type="project" value="TreeGrafter"/>
</dbReference>
<reference evidence="9" key="2">
    <citation type="submission" date="2021-01" db="EMBL/GenBank/DDBJ databases">
        <authorList>
            <person name="Schikora-Tamarit M.A."/>
        </authorList>
    </citation>
    <scope>NUCLEOTIDE SEQUENCE</scope>
    <source>
        <strain evidence="9">CBS2887</strain>
    </source>
</reference>
<feature type="compositionally biased region" description="Low complexity" evidence="7">
    <location>
        <begin position="876"/>
        <end position="893"/>
    </location>
</feature>
<dbReference type="InterPro" id="IPR017441">
    <property type="entry name" value="Protein_kinase_ATP_BS"/>
</dbReference>
<keyword evidence="10" id="KW-1185">Reference proteome</keyword>
<dbReference type="SMART" id="SM00220">
    <property type="entry name" value="S_TKc"/>
    <property type="match status" value="1"/>
</dbReference>
<dbReference type="PROSITE" id="PS50011">
    <property type="entry name" value="PROTEIN_KINASE_DOM"/>
    <property type="match status" value="1"/>
</dbReference>
<dbReference type="PROSITE" id="PS00108">
    <property type="entry name" value="PROTEIN_KINASE_ST"/>
    <property type="match status" value="1"/>
</dbReference>
<evidence type="ECO:0000256" key="1">
    <source>
        <dbReference type="ARBA" id="ARBA00022527"/>
    </source>
</evidence>
<name>A0A9P8Q9Z9_WICPI</name>